<protein>
    <submittedName>
        <fullName evidence="1">Uncharacterized protein</fullName>
    </submittedName>
</protein>
<evidence type="ECO:0000313" key="1">
    <source>
        <dbReference type="EMBL" id="RIB28319.1"/>
    </source>
</evidence>
<proteinExistence type="predicted"/>
<dbReference type="AlphaFoldDB" id="A0A397W4T7"/>
<comment type="caution">
    <text evidence="1">The sequence shown here is derived from an EMBL/GenBank/DDBJ whole genome shotgun (WGS) entry which is preliminary data.</text>
</comment>
<dbReference type="EMBL" id="QKWP01000069">
    <property type="protein sequence ID" value="RIB28319.1"/>
    <property type="molecule type" value="Genomic_DNA"/>
</dbReference>
<organism evidence="1 2">
    <name type="scientific">Gigaspora rosea</name>
    <dbReference type="NCBI Taxonomy" id="44941"/>
    <lineage>
        <taxon>Eukaryota</taxon>
        <taxon>Fungi</taxon>
        <taxon>Fungi incertae sedis</taxon>
        <taxon>Mucoromycota</taxon>
        <taxon>Glomeromycotina</taxon>
        <taxon>Glomeromycetes</taxon>
        <taxon>Diversisporales</taxon>
        <taxon>Gigasporaceae</taxon>
        <taxon>Gigaspora</taxon>
    </lineage>
</organism>
<gene>
    <name evidence="1" type="ORF">C2G38_1524005</name>
</gene>
<dbReference type="Proteomes" id="UP000266673">
    <property type="component" value="Unassembled WGS sequence"/>
</dbReference>
<dbReference type="STRING" id="44941.A0A397W4T7"/>
<keyword evidence="2" id="KW-1185">Reference proteome</keyword>
<sequence length="199" mass="22759">MEKEYKTKRGRIFDIGELVKIRVPDVDKLNMVQRYLPCKILQKNPNYDAYQVACQFGVLENWYSASELEPLGAPDYPALDIVPLNNSISLRKASFEQNNLRLSPSTTQLSHSNAIDNNKFSNNTNFININFDDDDNSDTMSLFSNQAKNHTEVATQNNNLDLCNYRKTNCGTKACSCRINYQLCTRHCGCVLHSQYKNQ</sequence>
<accession>A0A397W4T7</accession>
<reference evidence="1 2" key="1">
    <citation type="submission" date="2018-06" db="EMBL/GenBank/DDBJ databases">
        <title>Comparative genomics reveals the genomic features of Rhizophagus irregularis, R. cerebriforme, R. diaphanum and Gigaspora rosea, and their symbiotic lifestyle signature.</title>
        <authorList>
            <person name="Morin E."/>
            <person name="San Clemente H."/>
            <person name="Chen E.C.H."/>
            <person name="De La Providencia I."/>
            <person name="Hainaut M."/>
            <person name="Kuo A."/>
            <person name="Kohler A."/>
            <person name="Murat C."/>
            <person name="Tang N."/>
            <person name="Roy S."/>
            <person name="Loubradou J."/>
            <person name="Henrissat B."/>
            <person name="Grigoriev I.V."/>
            <person name="Corradi N."/>
            <person name="Roux C."/>
            <person name="Martin F.M."/>
        </authorList>
    </citation>
    <scope>NUCLEOTIDE SEQUENCE [LARGE SCALE GENOMIC DNA]</scope>
    <source>
        <strain evidence="1 2">DAOM 194757</strain>
    </source>
</reference>
<name>A0A397W4T7_9GLOM</name>
<dbReference type="OrthoDB" id="2440863at2759"/>
<evidence type="ECO:0000313" key="2">
    <source>
        <dbReference type="Proteomes" id="UP000266673"/>
    </source>
</evidence>